<keyword evidence="5" id="KW-0547">Nucleotide-binding</keyword>
<keyword evidence="3 5" id="KW-0560">Oxidoreductase</keyword>
<dbReference type="Pfam" id="PF01494">
    <property type="entry name" value="FAD_binding_3"/>
    <property type="match status" value="2"/>
</dbReference>
<dbReference type="AlphaFoldDB" id="A0A5M6CGV3"/>
<keyword evidence="5" id="KW-0963">Cytoplasm</keyword>
<dbReference type="GO" id="GO:0005737">
    <property type="term" value="C:cytoplasm"/>
    <property type="evidence" value="ECO:0007669"/>
    <property type="project" value="UniProtKB-SubCell"/>
</dbReference>
<dbReference type="PANTHER" id="PTHR46972:SF1">
    <property type="entry name" value="FAD DEPENDENT OXIDOREDUCTASE DOMAIN-CONTAINING PROTEIN"/>
    <property type="match status" value="1"/>
</dbReference>
<feature type="domain" description="FAD-binding" evidence="6">
    <location>
        <begin position="301"/>
        <end position="350"/>
    </location>
</feature>
<reference evidence="7 8" key="1">
    <citation type="submission" date="2019-09" db="EMBL/GenBank/DDBJ databases">
        <title>Genome sequence and assembly of Taibaiella sp.</title>
        <authorList>
            <person name="Chhetri G."/>
        </authorList>
    </citation>
    <scope>NUCLEOTIDE SEQUENCE [LARGE SCALE GENOMIC DNA]</scope>
    <source>
        <strain evidence="7 8">KVB11</strain>
    </source>
</reference>
<dbReference type="InterPro" id="IPR036188">
    <property type="entry name" value="FAD/NAD-bd_sf"/>
</dbReference>
<comment type="caution">
    <text evidence="7">The sequence shown here is derived from an EMBL/GenBank/DDBJ whole genome shotgun (WGS) entry which is preliminary data.</text>
</comment>
<protein>
    <recommendedName>
        <fullName evidence="5">Flavin-dependent monooxygenase</fullName>
    </recommendedName>
    <alternativeName>
        <fullName evidence="5">TetX monooxygenase</fullName>
        <shortName evidence="5">TetX</shortName>
        <ecNumber evidence="5">1.14.13.-</ecNumber>
    </alternativeName>
</protein>
<sequence>MLIQDKKIAIIGGGPGGLTLARLLQLKGADVMVYERDINRDVRIQGGALDLHTESGLAALEKAGLMNAFKTHYRPGAGLIRVVDNQAKIHFDEHLKGKAETFGDKGHRPEIDRGPLRDILLDSLQPEAVVWDSHIISVEKLQDTWKLVFQNGEAVVADIVIGADGANSKIRPFVTDIKPLWTGITMLEGSIKDARKTAPSIHNLLQGGKIFAYGNEKTLIVSSKGDGSFGFATGCKTEEFWDKKSGIDFKDNKQVLAWFKQTFPEWSSIWHELFASETTLFIPRPQYCMPLNQQWIAQPGITLIGDAAHWMPPFAGEGVNMAMLDALQLSEALTNPAFTTVQAAIANYEKKMFKRFATIGQGTLFNTEWMHKPDALKDMLNMFGKNIFRQSLFIAKMWMNITLVPSVRRVAGLAPRQYVLK</sequence>
<evidence type="ECO:0000256" key="3">
    <source>
        <dbReference type="ARBA" id="ARBA00023002"/>
    </source>
</evidence>
<keyword evidence="8" id="KW-1185">Reference proteome</keyword>
<dbReference type="HAMAP" id="MF_00845">
    <property type="entry name" value="TetX_monooxygenase"/>
    <property type="match status" value="1"/>
</dbReference>
<dbReference type="GO" id="GO:0071949">
    <property type="term" value="F:FAD binding"/>
    <property type="evidence" value="ECO:0007669"/>
    <property type="project" value="InterPro"/>
</dbReference>
<evidence type="ECO:0000313" key="8">
    <source>
        <dbReference type="Proteomes" id="UP000323632"/>
    </source>
</evidence>
<feature type="binding site" evidence="5">
    <location>
        <position position="50"/>
    </location>
    <ligand>
        <name>FAD</name>
        <dbReference type="ChEBI" id="CHEBI:57692"/>
    </ligand>
</feature>
<evidence type="ECO:0000256" key="1">
    <source>
        <dbReference type="ARBA" id="ARBA00022630"/>
    </source>
</evidence>
<feature type="binding site" evidence="5">
    <location>
        <position position="113"/>
    </location>
    <ligand>
        <name>FAD</name>
        <dbReference type="ChEBI" id="CHEBI:57692"/>
    </ligand>
</feature>
<evidence type="ECO:0000259" key="6">
    <source>
        <dbReference type="Pfam" id="PF01494"/>
    </source>
</evidence>
<keyword evidence="1 5" id="KW-0285">Flavoprotein</keyword>
<dbReference type="InterPro" id="IPR002938">
    <property type="entry name" value="FAD-bd"/>
</dbReference>
<proteinExistence type="inferred from homology"/>
<dbReference type="RefSeq" id="WP_150032139.1">
    <property type="nucleotide sequence ID" value="NZ_VWSH01000002.1"/>
</dbReference>
<gene>
    <name evidence="7" type="ORF">F0919_07485</name>
</gene>
<evidence type="ECO:0000256" key="4">
    <source>
        <dbReference type="ARBA" id="ARBA00023033"/>
    </source>
</evidence>
<dbReference type="PRINTS" id="PR00420">
    <property type="entry name" value="RNGMNOXGNASE"/>
</dbReference>
<dbReference type="Gene3D" id="3.50.50.60">
    <property type="entry name" value="FAD/NAD(P)-binding domain"/>
    <property type="match status" value="1"/>
</dbReference>
<comment type="cofactor">
    <cofactor evidence="5">
        <name>FAD</name>
        <dbReference type="ChEBI" id="CHEBI:57692"/>
    </cofactor>
</comment>
<evidence type="ECO:0000256" key="2">
    <source>
        <dbReference type="ARBA" id="ARBA00022827"/>
    </source>
</evidence>
<dbReference type="EC" id="1.14.13.-" evidence="5"/>
<dbReference type="GO" id="GO:0046677">
    <property type="term" value="P:response to antibiotic"/>
    <property type="evidence" value="ECO:0007669"/>
    <property type="project" value="InterPro"/>
</dbReference>
<comment type="similarity">
    <text evidence="5">Belongs to the aromatic-ring hydroxylase family. TetX subfamily.</text>
</comment>
<comment type="catalytic activity">
    <reaction evidence="5">
        <text>a tetracycline + NADPH + O2 + H(+) = an 11a-hydroxytetracycline + NADP(+) + H2O</text>
        <dbReference type="Rhea" id="RHEA:61444"/>
        <dbReference type="ChEBI" id="CHEBI:15377"/>
        <dbReference type="ChEBI" id="CHEBI:15378"/>
        <dbReference type="ChEBI" id="CHEBI:15379"/>
        <dbReference type="ChEBI" id="CHEBI:57783"/>
        <dbReference type="ChEBI" id="CHEBI:58349"/>
        <dbReference type="ChEBI" id="CHEBI:144644"/>
        <dbReference type="ChEBI" id="CHEBI:144645"/>
    </reaction>
</comment>
<keyword evidence="2 5" id="KW-0274">FAD</keyword>
<feature type="binding site" evidence="5">
    <location>
        <position position="43"/>
    </location>
    <ligand>
        <name>NADPH</name>
        <dbReference type="ChEBI" id="CHEBI:57783"/>
    </ligand>
</feature>
<dbReference type="InterPro" id="IPR043683">
    <property type="entry name" value="TetX_monooxygenase"/>
</dbReference>
<name>A0A5M6CGV3_9BACT</name>
<dbReference type="Proteomes" id="UP000323632">
    <property type="component" value="Unassembled WGS sequence"/>
</dbReference>
<evidence type="ECO:0000256" key="5">
    <source>
        <dbReference type="HAMAP-Rule" id="MF_00845"/>
    </source>
</evidence>
<keyword evidence="5" id="KW-0521">NADP</keyword>
<comment type="subcellular location">
    <subcellularLocation>
        <location evidence="5">Cytoplasm</location>
    </subcellularLocation>
</comment>
<dbReference type="EMBL" id="VWSH01000002">
    <property type="protein sequence ID" value="KAA5534458.1"/>
    <property type="molecule type" value="Genomic_DNA"/>
</dbReference>
<comment type="function">
    <text evidence="5">An FAD-requiring monooxygenase active on some tetracycline antibiotic derivatives, which leads to their inactivation. Hydroxylates carbon 11a of tetracycline and some analogs.</text>
</comment>
<accession>A0A5M6CGV3</accession>
<dbReference type="PANTHER" id="PTHR46972">
    <property type="entry name" value="MONOOXYGENASE ASQM-RELATED"/>
    <property type="match status" value="1"/>
</dbReference>
<feature type="binding site" evidence="5">
    <location>
        <position position="306"/>
    </location>
    <ligand>
        <name>FAD</name>
        <dbReference type="ChEBI" id="CHEBI:57692"/>
    </ligand>
</feature>
<organism evidence="7 8">
    <name type="scientific">Taibaiella lutea</name>
    <dbReference type="NCBI Taxonomy" id="2608001"/>
    <lineage>
        <taxon>Bacteria</taxon>
        <taxon>Pseudomonadati</taxon>
        <taxon>Bacteroidota</taxon>
        <taxon>Chitinophagia</taxon>
        <taxon>Chitinophagales</taxon>
        <taxon>Chitinophagaceae</taxon>
        <taxon>Taibaiella</taxon>
    </lineage>
</organism>
<feature type="domain" description="FAD-binding" evidence="6">
    <location>
        <begin position="7"/>
        <end position="172"/>
    </location>
</feature>
<comment type="domain">
    <text evidence="5">Consists of an N-terminal FAD-binding domain with a Rossman fold and a C-terminal substrate-binding domain.</text>
</comment>
<comment type="subunit">
    <text evidence="5">Monomer.</text>
</comment>
<dbReference type="GO" id="GO:0004497">
    <property type="term" value="F:monooxygenase activity"/>
    <property type="evidence" value="ECO:0007669"/>
    <property type="project" value="UniProtKB-UniRule"/>
</dbReference>
<keyword evidence="4 5" id="KW-0503">Monooxygenase</keyword>
<evidence type="ECO:0000313" key="7">
    <source>
        <dbReference type="EMBL" id="KAA5534458.1"/>
    </source>
</evidence>
<dbReference type="SUPFAM" id="SSF51905">
    <property type="entry name" value="FAD/NAD(P)-binding domain"/>
    <property type="match status" value="1"/>
</dbReference>